<comment type="caution">
    <text evidence="3">The sequence shown here is derived from an EMBL/GenBank/DDBJ whole genome shotgun (WGS) entry which is preliminary data.</text>
</comment>
<feature type="transmembrane region" description="Helical" evidence="1">
    <location>
        <begin position="442"/>
        <end position="463"/>
    </location>
</feature>
<evidence type="ECO:0000313" key="4">
    <source>
        <dbReference type="Proteomes" id="UP001153076"/>
    </source>
</evidence>
<keyword evidence="1" id="KW-0812">Transmembrane</keyword>
<dbReference type="Gene3D" id="1.10.287.110">
    <property type="entry name" value="DnaJ domain"/>
    <property type="match status" value="1"/>
</dbReference>
<dbReference type="Pfam" id="PF13370">
    <property type="entry name" value="Fer4_13"/>
    <property type="match status" value="1"/>
</dbReference>
<dbReference type="InterPro" id="IPR036869">
    <property type="entry name" value="J_dom_sf"/>
</dbReference>
<dbReference type="AlphaFoldDB" id="A0A9Q1GQF7"/>
<evidence type="ECO:0000256" key="1">
    <source>
        <dbReference type="SAM" id="Phobius"/>
    </source>
</evidence>
<gene>
    <name evidence="3" type="ORF">Cgig2_008848</name>
</gene>
<dbReference type="SMART" id="SM00271">
    <property type="entry name" value="DnaJ"/>
    <property type="match status" value="1"/>
</dbReference>
<keyword evidence="4" id="KW-1185">Reference proteome</keyword>
<reference evidence="3" key="1">
    <citation type="submission" date="2022-04" db="EMBL/GenBank/DDBJ databases">
        <title>Carnegiea gigantea Genome sequencing and assembly v2.</title>
        <authorList>
            <person name="Copetti D."/>
            <person name="Sanderson M.J."/>
            <person name="Burquez A."/>
            <person name="Wojciechowski M.F."/>
        </authorList>
    </citation>
    <scope>NUCLEOTIDE SEQUENCE</scope>
    <source>
        <strain evidence="3">SGP5-SGP5p</strain>
        <tissue evidence="3">Aerial part</tissue>
    </source>
</reference>
<dbReference type="SUPFAM" id="SSF46565">
    <property type="entry name" value="Chaperone J-domain"/>
    <property type="match status" value="1"/>
</dbReference>
<dbReference type="PRINTS" id="PR00625">
    <property type="entry name" value="JDOMAIN"/>
</dbReference>
<name>A0A9Q1GQF7_9CARY</name>
<dbReference type="PANTHER" id="PTHR45295:SF1">
    <property type="entry name" value="CHAPERONE PROTEIN DNAJ C76, CHLOROPLASTIC"/>
    <property type="match status" value="1"/>
</dbReference>
<dbReference type="PANTHER" id="PTHR45295">
    <property type="entry name" value="CHAPERONE PROTEIN DNAJ C76, CHLOROPLASTIC"/>
    <property type="match status" value="1"/>
</dbReference>
<organism evidence="3 4">
    <name type="scientific">Carnegiea gigantea</name>
    <dbReference type="NCBI Taxonomy" id="171969"/>
    <lineage>
        <taxon>Eukaryota</taxon>
        <taxon>Viridiplantae</taxon>
        <taxon>Streptophyta</taxon>
        <taxon>Embryophyta</taxon>
        <taxon>Tracheophyta</taxon>
        <taxon>Spermatophyta</taxon>
        <taxon>Magnoliopsida</taxon>
        <taxon>eudicotyledons</taxon>
        <taxon>Gunneridae</taxon>
        <taxon>Pentapetalae</taxon>
        <taxon>Caryophyllales</taxon>
        <taxon>Cactineae</taxon>
        <taxon>Cactaceae</taxon>
        <taxon>Cactoideae</taxon>
        <taxon>Echinocereeae</taxon>
        <taxon>Carnegiea</taxon>
    </lineage>
</organism>
<dbReference type="InterPro" id="IPR001623">
    <property type="entry name" value="DnaJ_domain"/>
</dbReference>
<dbReference type="Proteomes" id="UP001153076">
    <property type="component" value="Unassembled WGS sequence"/>
</dbReference>
<protein>
    <recommendedName>
        <fullName evidence="2">J domain-containing protein</fullName>
    </recommendedName>
</protein>
<accession>A0A9Q1GQF7</accession>
<dbReference type="EMBL" id="JAKOGI010001605">
    <property type="protein sequence ID" value="KAJ8424780.1"/>
    <property type="molecule type" value="Genomic_DNA"/>
</dbReference>
<sequence>MSSASLALLSPALPLIIRGERNWHRTSRISLFPHRHHHDHHHHVCKASSSSESMMMEFDVYEILGVERGADEREIKRAYRSLQKRCHPDIAGPSGHDMAIILNEIYALLSDPLSRSAYDLEQAKAAELKGYTGMPMYSVWLGSETEQRAVFVDEVKCVGCLKCALLADKTFAIESVYGRARVVAQWADPEHKIQESIDACPVNCISIVERSELAALEFLMSKQPRGNVRVGVGNAAGARVLDVFSEVKVFHKRLQRAMDKKSHQESKYSRLQKEARISAFQAIRSVSNWLYWQSPASETSSNLTSSGAKRSPHPSINLLEEAAARGHNILKTRISPGLLPQTAMKDEYWVPLTSAHPLESKDPSDAHPIIKIQISAESGKGISDISCVMREHYERSPLISSVPMGLAGIAVGFRLHGAGEVGVRLDEHIGGSVALELVNSPWLQVLLAGATWYMVGVIFIQMIESVASKSKMK</sequence>
<dbReference type="OrthoDB" id="376357at2759"/>
<evidence type="ECO:0000259" key="2">
    <source>
        <dbReference type="PROSITE" id="PS50076"/>
    </source>
</evidence>
<keyword evidence="1" id="KW-0472">Membrane</keyword>
<dbReference type="PROSITE" id="PS50076">
    <property type="entry name" value="DNAJ_2"/>
    <property type="match status" value="1"/>
</dbReference>
<feature type="domain" description="J" evidence="2">
    <location>
        <begin position="59"/>
        <end position="122"/>
    </location>
</feature>
<dbReference type="Pfam" id="PF00226">
    <property type="entry name" value="DnaJ"/>
    <property type="match status" value="1"/>
</dbReference>
<evidence type="ECO:0000313" key="3">
    <source>
        <dbReference type="EMBL" id="KAJ8424780.1"/>
    </source>
</evidence>
<dbReference type="Gene3D" id="3.30.70.20">
    <property type="match status" value="1"/>
</dbReference>
<proteinExistence type="predicted"/>
<dbReference type="CDD" id="cd06257">
    <property type="entry name" value="DnaJ"/>
    <property type="match status" value="1"/>
</dbReference>
<dbReference type="SUPFAM" id="SSF54862">
    <property type="entry name" value="4Fe-4S ferredoxins"/>
    <property type="match status" value="1"/>
</dbReference>
<keyword evidence="1" id="KW-1133">Transmembrane helix</keyword>